<name>A0A1R1ICI2_9RHOO</name>
<sequence length="253" mass="27732">MADIPDKDLAETRAALAPTLDAMASILPWVGKSQPLRFSPELNKRWQDACRTLAEHWTTHAGSDPTAIRPAVFSLLGIAIEAGDADCLHLGETLASVADHLEQRAPGNRLIAALTATTEALLDEGGLENPKLAGRARHFSERLASAMRPSAKPGERSDVLDRLFVQDADERLARMHEALDVLPIDVYALELESSELIQHAEQIEMWGIYHLARQVQNFVLQLSDASEAAQDQAAQDIVHQLDLIEQALRAVDC</sequence>
<keyword evidence="2" id="KW-1185">Reference proteome</keyword>
<gene>
    <name evidence="1" type="ORF">BJN45_02150</name>
</gene>
<organism evidence="1 2">
    <name type="scientific">Azonexus hydrophilus</name>
    <dbReference type="NCBI Taxonomy" id="418702"/>
    <lineage>
        <taxon>Bacteria</taxon>
        <taxon>Pseudomonadati</taxon>
        <taxon>Pseudomonadota</taxon>
        <taxon>Betaproteobacteria</taxon>
        <taxon>Rhodocyclales</taxon>
        <taxon>Azonexaceae</taxon>
        <taxon>Azonexus</taxon>
    </lineage>
</organism>
<evidence type="ECO:0008006" key="3">
    <source>
        <dbReference type="Google" id="ProtNLM"/>
    </source>
</evidence>
<evidence type="ECO:0000313" key="2">
    <source>
        <dbReference type="Proteomes" id="UP000187526"/>
    </source>
</evidence>
<accession>A0A1R1ICI2</accession>
<evidence type="ECO:0000313" key="1">
    <source>
        <dbReference type="EMBL" id="OMG56441.1"/>
    </source>
</evidence>
<dbReference type="RefSeq" id="WP_076091597.1">
    <property type="nucleotide sequence ID" value="NZ_MTHD01000001.1"/>
</dbReference>
<protein>
    <recommendedName>
        <fullName evidence="3">HPt domain-containing protein</fullName>
    </recommendedName>
</protein>
<dbReference type="AlphaFoldDB" id="A0A1R1ICI2"/>
<proteinExistence type="predicted"/>
<dbReference type="OrthoDB" id="9180338at2"/>
<dbReference type="STRING" id="418702.BJN45_02150"/>
<comment type="caution">
    <text evidence="1">The sequence shown here is derived from an EMBL/GenBank/DDBJ whole genome shotgun (WGS) entry which is preliminary data.</text>
</comment>
<reference evidence="1 2" key="1">
    <citation type="submission" date="2016-10" db="EMBL/GenBank/DDBJ databases">
        <title>Alkaliphiles isolated from bioreactors.</title>
        <authorList>
            <person name="Salah Z."/>
            <person name="Rout S.P."/>
            <person name="Humphreys P.N."/>
        </authorList>
    </citation>
    <scope>NUCLEOTIDE SEQUENCE [LARGE SCALE GENOMIC DNA]</scope>
    <source>
        <strain evidence="1 2">ZS02</strain>
    </source>
</reference>
<dbReference type="EMBL" id="MTHD01000001">
    <property type="protein sequence ID" value="OMG56441.1"/>
    <property type="molecule type" value="Genomic_DNA"/>
</dbReference>
<dbReference type="Proteomes" id="UP000187526">
    <property type="component" value="Unassembled WGS sequence"/>
</dbReference>